<evidence type="ECO:0000313" key="1">
    <source>
        <dbReference type="EMBL" id="GAH47603.1"/>
    </source>
</evidence>
<reference evidence="1" key="1">
    <citation type="journal article" date="2014" name="Front. Microbiol.">
        <title>High frequency of phylogenetically diverse reductive dehalogenase-homologous genes in deep subseafloor sedimentary metagenomes.</title>
        <authorList>
            <person name="Kawai M."/>
            <person name="Futagami T."/>
            <person name="Toyoda A."/>
            <person name="Takaki Y."/>
            <person name="Nishi S."/>
            <person name="Hori S."/>
            <person name="Arai W."/>
            <person name="Tsubouchi T."/>
            <person name="Morono Y."/>
            <person name="Uchiyama I."/>
            <person name="Ito T."/>
            <person name="Fujiyama A."/>
            <person name="Inagaki F."/>
            <person name="Takami H."/>
        </authorList>
    </citation>
    <scope>NUCLEOTIDE SEQUENCE</scope>
    <source>
        <strain evidence="1">Expedition CK06-06</strain>
    </source>
</reference>
<dbReference type="GO" id="GO:0005829">
    <property type="term" value="C:cytosol"/>
    <property type="evidence" value="ECO:0007669"/>
    <property type="project" value="TreeGrafter"/>
</dbReference>
<proteinExistence type="predicted"/>
<dbReference type="EMBL" id="BARU01024124">
    <property type="protein sequence ID" value="GAH47603.1"/>
    <property type="molecule type" value="Genomic_DNA"/>
</dbReference>
<comment type="caution">
    <text evidence="1">The sequence shown here is derived from an EMBL/GenBank/DDBJ whole genome shotgun (WGS) entry which is preliminary data.</text>
</comment>
<dbReference type="Gene3D" id="3.30.70.920">
    <property type="match status" value="1"/>
</dbReference>
<dbReference type="PANTHER" id="PTHR30154:SF34">
    <property type="entry name" value="TRANSCRIPTIONAL REGULATOR AZLB"/>
    <property type="match status" value="1"/>
</dbReference>
<evidence type="ECO:0008006" key="2">
    <source>
        <dbReference type="Google" id="ProtNLM"/>
    </source>
</evidence>
<sequence>MFKNGRESLTNLEKIVVKSDYEMMSHTGISKRISKLEDMGILKVQANLNFNKLDYKALFLLIEMSSYEEINNLINAYSECPRVFLLTQVTGQYNLIMGIVGQNIDVLHRYINHCGPTNRKGILHSAVIHVSDLIVPKFMPIDLFSGLSKEDKCGNVCRNCGAYLDGKCEGCGNF</sequence>
<dbReference type="AlphaFoldDB" id="X1HQQ0"/>
<protein>
    <recommendedName>
        <fullName evidence="2">Transcription regulator AsnC/Lrp ligand binding domain-containing protein</fullName>
    </recommendedName>
</protein>
<dbReference type="GO" id="GO:0043200">
    <property type="term" value="P:response to amino acid"/>
    <property type="evidence" value="ECO:0007669"/>
    <property type="project" value="TreeGrafter"/>
</dbReference>
<gene>
    <name evidence="1" type="ORF">S03H2_39069</name>
</gene>
<dbReference type="PANTHER" id="PTHR30154">
    <property type="entry name" value="LEUCINE-RESPONSIVE REGULATORY PROTEIN"/>
    <property type="match status" value="1"/>
</dbReference>
<dbReference type="GO" id="GO:0043565">
    <property type="term" value="F:sequence-specific DNA binding"/>
    <property type="evidence" value="ECO:0007669"/>
    <property type="project" value="TreeGrafter"/>
</dbReference>
<name>X1HQQ0_9ZZZZ</name>
<organism evidence="1">
    <name type="scientific">marine sediment metagenome</name>
    <dbReference type="NCBI Taxonomy" id="412755"/>
    <lineage>
        <taxon>unclassified sequences</taxon>
        <taxon>metagenomes</taxon>
        <taxon>ecological metagenomes</taxon>
    </lineage>
</organism>
<dbReference type="InterPro" id="IPR019888">
    <property type="entry name" value="Tscrpt_reg_AsnC-like"/>
</dbReference>
<accession>X1HQQ0</accession>
<dbReference type="SMART" id="SM00344">
    <property type="entry name" value="HTH_ASNC"/>
    <property type="match status" value="1"/>
</dbReference>